<evidence type="ECO:0000313" key="1">
    <source>
        <dbReference type="EMBL" id="CDH26447.1"/>
    </source>
</evidence>
<dbReference type="EMBL" id="CBSZ010000407">
    <property type="protein sequence ID" value="CDH26447.1"/>
    <property type="molecule type" value="Genomic_DNA"/>
</dbReference>
<accession>A0A077Q0B3</accession>
<organism evidence="1 2">
    <name type="scientific">Xenorhabdus bovienii str. kraussei Becker Underwood</name>
    <dbReference type="NCBI Taxonomy" id="1398204"/>
    <lineage>
        <taxon>Bacteria</taxon>
        <taxon>Pseudomonadati</taxon>
        <taxon>Pseudomonadota</taxon>
        <taxon>Gammaproteobacteria</taxon>
        <taxon>Enterobacterales</taxon>
        <taxon>Morganellaceae</taxon>
        <taxon>Xenorhabdus</taxon>
    </lineage>
</organism>
<name>A0A077Q0B3_XENBV</name>
<dbReference type="Proteomes" id="UP000028493">
    <property type="component" value="Unassembled WGS sequence"/>
</dbReference>
<dbReference type="HOGENOM" id="CLU_2120194_0_0_6"/>
<dbReference type="AlphaFoldDB" id="A0A077Q0B3"/>
<comment type="caution">
    <text evidence="1">The sequence shown here is derived from an EMBL/GenBank/DDBJ whole genome shotgun (WGS) entry which is preliminary data.</text>
</comment>
<protein>
    <submittedName>
        <fullName evidence="1">Uncharacterized protein</fullName>
    </submittedName>
</protein>
<gene>
    <name evidence="1" type="ORF">XBKB1_700012</name>
</gene>
<proteinExistence type="predicted"/>
<sequence>MAQALQQAGSGESIFTNWKTMDATLQWLDVATTLGITPDGVAALIKLKYAGEPETPLPTFDDWQAASTLLQAGLNSQQSNHLLALLDEATATAARSIMAHLNRFRAGMSYTAIY</sequence>
<evidence type="ECO:0000313" key="2">
    <source>
        <dbReference type="Proteomes" id="UP000028493"/>
    </source>
</evidence>
<reference evidence="1" key="1">
    <citation type="submission" date="2013-07" db="EMBL/GenBank/DDBJ databases">
        <title>Sub-species coevolution in mutualistic symbiosis.</title>
        <authorList>
            <person name="Murfin K."/>
            <person name="Klassen J."/>
            <person name="Lee M."/>
            <person name="Forst S."/>
            <person name="Stock P."/>
            <person name="Goodrich-Blair H."/>
        </authorList>
    </citation>
    <scope>NUCLEOTIDE SEQUENCE [LARGE SCALE GENOMIC DNA]</scope>
    <source>
        <strain evidence="1">Kraussei Becker Underwood</strain>
    </source>
</reference>